<dbReference type="STRING" id="1763535.LPB072_15215"/>
<evidence type="ECO:0000313" key="3">
    <source>
        <dbReference type="EMBL" id="OAD44049.1"/>
    </source>
</evidence>
<reference evidence="2 5" key="2">
    <citation type="submission" date="2016-10" db="EMBL/GenBank/DDBJ databases">
        <title>Hydorgenophaga sp. LPB0072 isolated from gastropod.</title>
        <authorList>
            <person name="Kim E."/>
            <person name="Yi H."/>
        </authorList>
    </citation>
    <scope>NUCLEOTIDE SEQUENCE [LARGE SCALE GENOMIC DNA]</scope>
    <source>
        <strain evidence="2 5">LPB0072</strain>
    </source>
</reference>
<dbReference type="RefSeq" id="WP_066084224.1">
    <property type="nucleotide sequence ID" value="NZ_CP017476.1"/>
</dbReference>
<dbReference type="EMBL" id="CP017476">
    <property type="protein sequence ID" value="AOW13986.1"/>
    <property type="molecule type" value="Genomic_DNA"/>
</dbReference>
<dbReference type="KEGG" id="hyl:LPB072_15215"/>
<reference evidence="3 4" key="1">
    <citation type="submission" date="2016-02" db="EMBL/GenBank/DDBJ databases">
        <title>Draft genome sequence of Hydrogenophaga sp. LPB0072.</title>
        <authorList>
            <person name="Shin S.-K."/>
            <person name="Yi H."/>
        </authorList>
    </citation>
    <scope>NUCLEOTIDE SEQUENCE [LARGE SCALE GENOMIC DNA]</scope>
    <source>
        <strain evidence="3 4">LPB0072</strain>
    </source>
</reference>
<proteinExistence type="predicted"/>
<dbReference type="OrthoDB" id="268197at2"/>
<protein>
    <recommendedName>
        <fullName evidence="1">Anti-bacteriophage protein A/HamA C-terminal domain-containing protein</fullName>
    </recommendedName>
</protein>
<dbReference type="Proteomes" id="UP000185680">
    <property type="component" value="Chromosome"/>
</dbReference>
<dbReference type="Pfam" id="PF08878">
    <property type="entry name" value="HamA"/>
    <property type="match status" value="1"/>
</dbReference>
<name>A0A170AIP6_9BURK</name>
<gene>
    <name evidence="2" type="ORF">LPB072_15215</name>
    <name evidence="3" type="ORF">LPB72_00605</name>
</gene>
<evidence type="ECO:0000313" key="2">
    <source>
        <dbReference type="EMBL" id="AOW13986.1"/>
    </source>
</evidence>
<feature type="domain" description="Anti-bacteriophage protein A/HamA C-terminal" evidence="1">
    <location>
        <begin position="3"/>
        <end position="253"/>
    </location>
</feature>
<dbReference type="AlphaFoldDB" id="A0A170AIP6"/>
<dbReference type="InterPro" id="IPR014976">
    <property type="entry name" value="AbpA_HamA_C"/>
</dbReference>
<keyword evidence="4" id="KW-1185">Reference proteome</keyword>
<sequence length="259" mass="28854">MALFKAWCAGTKDKSKKKTFRTYSEKDGGRAAVLTQLGEAVRTHYDQADRIADDVARLGYDGASEILRALLPQSKRARSGDLGEILASELVEEDMGFRIPVRRMRFKDGREVAMRGDDFIGVGYDPDEKLWLLKGESKSRANLGNVTIAEAREALNRYGGRCTPDSLLFIANRLLESADKDDIELGRTIRDEVGLKALRANRIDHMLFTVSGNAPAAKLQKNLEEAGDDRNQHVVSLHIEDHQAFIAEVYEEAMNLGSK</sequence>
<organism evidence="2 5">
    <name type="scientific">Hydrogenophaga crassostreae</name>
    <dbReference type="NCBI Taxonomy" id="1763535"/>
    <lineage>
        <taxon>Bacteria</taxon>
        <taxon>Pseudomonadati</taxon>
        <taxon>Pseudomonadota</taxon>
        <taxon>Betaproteobacteria</taxon>
        <taxon>Burkholderiales</taxon>
        <taxon>Comamonadaceae</taxon>
        <taxon>Hydrogenophaga</taxon>
    </lineage>
</organism>
<dbReference type="EMBL" id="LVWD01000001">
    <property type="protein sequence ID" value="OAD44049.1"/>
    <property type="molecule type" value="Genomic_DNA"/>
</dbReference>
<evidence type="ECO:0000313" key="5">
    <source>
        <dbReference type="Proteomes" id="UP000185680"/>
    </source>
</evidence>
<evidence type="ECO:0000259" key="1">
    <source>
        <dbReference type="Pfam" id="PF08878"/>
    </source>
</evidence>
<evidence type="ECO:0000313" key="4">
    <source>
        <dbReference type="Proteomes" id="UP000185657"/>
    </source>
</evidence>
<dbReference type="Proteomes" id="UP000185657">
    <property type="component" value="Unassembled WGS sequence"/>
</dbReference>
<accession>A0A170AIP6</accession>